<comment type="caution">
    <text evidence="15">The sequence shown here is derived from an EMBL/GenBank/DDBJ whole genome shotgun (WGS) entry which is preliminary data.</text>
</comment>
<keyword evidence="7" id="KW-0446">Lipid-binding</keyword>
<comment type="subunit">
    <text evidence="8">Interacts with ACOT13/THEM2.</text>
</comment>
<dbReference type="GO" id="GO:0005829">
    <property type="term" value="C:cytosol"/>
    <property type="evidence" value="ECO:0007669"/>
    <property type="project" value="UniProtKB-ARBA"/>
</dbReference>
<evidence type="ECO:0000259" key="13">
    <source>
        <dbReference type="PROSITE" id="PS50848"/>
    </source>
</evidence>
<dbReference type="OrthoDB" id="1295045at2759"/>
<evidence type="ECO:0000256" key="9">
    <source>
        <dbReference type="ARBA" id="ARBA00069061"/>
    </source>
</evidence>
<reference evidence="15 16" key="1">
    <citation type="journal article" date="2018" name="Gigascience">
        <title>Genomes of trombidid mites reveal novel predicted allergens and laterally-transferred genes associated with secondary metabolism.</title>
        <authorList>
            <person name="Dong X."/>
            <person name="Chaisiri K."/>
            <person name="Xia D."/>
            <person name="Armstrong S.D."/>
            <person name="Fang Y."/>
            <person name="Donnelly M.J."/>
            <person name="Kadowaki T."/>
            <person name="McGarry J.W."/>
            <person name="Darby A.C."/>
            <person name="Makepeace B.L."/>
        </authorList>
    </citation>
    <scope>NUCLEOTIDE SEQUENCE [LARGE SCALE GENOMIC DNA]</scope>
    <source>
        <strain evidence="15">UoL-WK</strain>
    </source>
</reference>
<reference evidence="15" key="2">
    <citation type="submission" date="2018-11" db="EMBL/GenBank/DDBJ databases">
        <title>Trombidioid mite genomics.</title>
        <authorList>
            <person name="Dong X."/>
        </authorList>
    </citation>
    <scope>NUCLEOTIDE SEQUENCE</scope>
    <source>
        <strain evidence="15">UoL-WK</strain>
    </source>
</reference>
<evidence type="ECO:0000313" key="14">
    <source>
        <dbReference type="EMBL" id="RWS11183.1"/>
    </source>
</evidence>
<dbReference type="STRING" id="1965070.A0A3S3QNC3"/>
<evidence type="ECO:0000256" key="8">
    <source>
        <dbReference type="ARBA" id="ARBA00063535"/>
    </source>
</evidence>
<dbReference type="Proteomes" id="UP000285301">
    <property type="component" value="Unassembled WGS sequence"/>
</dbReference>
<evidence type="ECO:0000256" key="7">
    <source>
        <dbReference type="ARBA" id="ARBA00023121"/>
    </source>
</evidence>
<dbReference type="SUPFAM" id="SSF55961">
    <property type="entry name" value="Bet v1-like"/>
    <property type="match status" value="1"/>
</dbReference>
<evidence type="ECO:0000256" key="3">
    <source>
        <dbReference type="ARBA" id="ARBA00022490"/>
    </source>
</evidence>
<evidence type="ECO:0000256" key="6">
    <source>
        <dbReference type="ARBA" id="ARBA00023055"/>
    </source>
</evidence>
<keyword evidence="4" id="KW-0597">Phosphoprotein</keyword>
<gene>
    <name evidence="15" type="ORF">B4U79_06288</name>
    <name evidence="14" type="ORF">B4U79_10469</name>
</gene>
<dbReference type="GO" id="GO:0006869">
    <property type="term" value="P:lipid transport"/>
    <property type="evidence" value="ECO:0007669"/>
    <property type="project" value="UniProtKB-KW"/>
</dbReference>
<dbReference type="EMBL" id="NCKU01001690">
    <property type="protein sequence ID" value="RWS11473.1"/>
    <property type="molecule type" value="Genomic_DNA"/>
</dbReference>
<evidence type="ECO:0000256" key="11">
    <source>
        <dbReference type="ARBA" id="ARBA00079049"/>
    </source>
</evidence>
<proteinExistence type="predicted"/>
<dbReference type="InterPro" id="IPR023393">
    <property type="entry name" value="START-like_dom_sf"/>
</dbReference>
<keyword evidence="5" id="KW-0007">Acetylation</keyword>
<evidence type="ECO:0000256" key="1">
    <source>
        <dbReference type="ARBA" id="ARBA00004496"/>
    </source>
</evidence>
<keyword evidence="2" id="KW-0813">Transport</keyword>
<feature type="region of interest" description="Disordered" evidence="12">
    <location>
        <begin position="346"/>
        <end position="366"/>
    </location>
</feature>
<evidence type="ECO:0000256" key="5">
    <source>
        <dbReference type="ARBA" id="ARBA00022990"/>
    </source>
</evidence>
<name>A0A3S3QNC3_9ACAR</name>
<dbReference type="PANTHER" id="PTHR19308">
    <property type="entry name" value="PHOSPHATIDYLCHOLINE TRANSFER PROTEIN"/>
    <property type="match status" value="1"/>
</dbReference>
<keyword evidence="6" id="KW-0445">Lipid transport</keyword>
<dbReference type="FunFam" id="3.30.530.20:FF:000017">
    <property type="entry name" value="Phosphatidylcholine transfer protein, putative"/>
    <property type="match status" value="1"/>
</dbReference>
<evidence type="ECO:0000313" key="15">
    <source>
        <dbReference type="EMBL" id="RWS11473.1"/>
    </source>
</evidence>
<dbReference type="InterPro" id="IPR002913">
    <property type="entry name" value="START_lipid-bd_dom"/>
</dbReference>
<evidence type="ECO:0000256" key="10">
    <source>
        <dbReference type="ARBA" id="ARBA00077188"/>
    </source>
</evidence>
<evidence type="ECO:0000313" key="16">
    <source>
        <dbReference type="Proteomes" id="UP000285301"/>
    </source>
</evidence>
<keyword evidence="3" id="KW-0963">Cytoplasm</keyword>
<dbReference type="PROSITE" id="PS50848">
    <property type="entry name" value="START"/>
    <property type="match status" value="1"/>
</dbReference>
<sequence>MISDSLIRVLSIQCNFHAIQRIRRASQIYTLYTRLYGERTVNTMLSRFWHRMRTRILHLLRSQSVASKSYRFLLANAAFFSWEASGISSEEINKAIDDFRNVFSDSDQKLDIHSNQFNKSTNSLNECKRFKCRENLLKDDGWELIIIRSNFQVWRKPTTTSGLYQYKVFGSFFDIPARVFFIAQYDTEYRKQWDKLVIKLDVIDKEKKETPQFDDYMDSGNEIVHWVMHYPFPMYSREYCFVRRAVIDKKNNVMILISRAVSHPSCIQSNGYVRVEQYESQMVIKPHRSFDENGFDYTLTYFDDPKSAFPSPAYNWMACSGVPEFVDKVHNAAVAINGNSKNKFVKTETRSSHGNQGISNREWGYA</sequence>
<keyword evidence="16" id="KW-1185">Reference proteome</keyword>
<comment type="subcellular location">
    <subcellularLocation>
        <location evidence="1">Cytoplasm</location>
    </subcellularLocation>
</comment>
<dbReference type="Gene3D" id="3.30.530.20">
    <property type="match status" value="1"/>
</dbReference>
<dbReference type="PANTHER" id="PTHR19308:SF8">
    <property type="entry name" value="STAR-RELATED LIPID TRANSFER PROTEIN 7, MITOCHONDRIAL"/>
    <property type="match status" value="1"/>
</dbReference>
<feature type="domain" description="START" evidence="13">
    <location>
        <begin position="138"/>
        <end position="338"/>
    </location>
</feature>
<dbReference type="AlphaFoldDB" id="A0A3S3QNC3"/>
<dbReference type="EMBL" id="NCKU01001812">
    <property type="protein sequence ID" value="RWS11183.1"/>
    <property type="molecule type" value="Genomic_DNA"/>
</dbReference>
<evidence type="ECO:0000256" key="12">
    <source>
        <dbReference type="SAM" id="MobiDB-lite"/>
    </source>
</evidence>
<dbReference type="InterPro" id="IPR051213">
    <property type="entry name" value="START_lipid_transfer"/>
</dbReference>
<dbReference type="Pfam" id="PF01852">
    <property type="entry name" value="START"/>
    <property type="match status" value="1"/>
</dbReference>
<organism evidence="15 16">
    <name type="scientific">Dinothrombium tinctorium</name>
    <dbReference type="NCBI Taxonomy" id="1965070"/>
    <lineage>
        <taxon>Eukaryota</taxon>
        <taxon>Metazoa</taxon>
        <taxon>Ecdysozoa</taxon>
        <taxon>Arthropoda</taxon>
        <taxon>Chelicerata</taxon>
        <taxon>Arachnida</taxon>
        <taxon>Acari</taxon>
        <taxon>Acariformes</taxon>
        <taxon>Trombidiformes</taxon>
        <taxon>Prostigmata</taxon>
        <taxon>Anystina</taxon>
        <taxon>Parasitengona</taxon>
        <taxon>Trombidioidea</taxon>
        <taxon>Trombidiidae</taxon>
        <taxon>Dinothrombium</taxon>
    </lineage>
</organism>
<dbReference type="SMART" id="SM00234">
    <property type="entry name" value="START"/>
    <property type="match status" value="1"/>
</dbReference>
<dbReference type="GO" id="GO:0008289">
    <property type="term" value="F:lipid binding"/>
    <property type="evidence" value="ECO:0007669"/>
    <property type="project" value="UniProtKB-KW"/>
</dbReference>
<evidence type="ECO:0000256" key="4">
    <source>
        <dbReference type="ARBA" id="ARBA00022553"/>
    </source>
</evidence>
<accession>A0A3S3QNC3</accession>
<protein>
    <recommendedName>
        <fullName evidence="9">Phosphatidylcholine transfer protein</fullName>
    </recommendedName>
    <alternativeName>
        <fullName evidence="11">START domain-containing protein 2</fullName>
    </alternativeName>
    <alternativeName>
        <fullName evidence="10">StAR-related lipid transfer protein 2</fullName>
    </alternativeName>
</protein>
<evidence type="ECO:0000256" key="2">
    <source>
        <dbReference type="ARBA" id="ARBA00022448"/>
    </source>
</evidence>